<keyword evidence="6" id="KW-0004">4Fe-4S</keyword>
<evidence type="ECO:0000256" key="4">
    <source>
        <dbReference type="ARBA" id="ARBA00012438"/>
    </source>
</evidence>
<dbReference type="PROSITE" id="PS50113">
    <property type="entry name" value="PAC"/>
    <property type="match status" value="1"/>
</dbReference>
<dbReference type="InterPro" id="IPR011712">
    <property type="entry name" value="Sig_transdc_His_kin_sub3_dim/P"/>
</dbReference>
<dbReference type="GO" id="GO:0005737">
    <property type="term" value="C:cytoplasm"/>
    <property type="evidence" value="ECO:0007669"/>
    <property type="project" value="UniProtKB-SubCell"/>
</dbReference>
<comment type="function">
    <text evidence="14">Member of the two-component regulatory system NreB/NreC involved in the control of dissimilatory nitrate/nitrite reduction in response to oxygen. NreB functions as a direct oxygen sensor histidine kinase which is autophosphorylated, in the absence of oxygen, probably at the conserved histidine residue, and transfers its phosphate group probably to a conserved aspartate residue of NreC. NreB/NreC activates the expression of the nitrate (narGHJI) and nitrite (nir) reductase operons, as well as the putative nitrate transporter gene narT.</text>
</comment>
<comment type="cofactor">
    <cofactor evidence="2">
        <name>[4Fe-4S] cluster</name>
        <dbReference type="ChEBI" id="CHEBI:49883"/>
    </cofactor>
</comment>
<organism evidence="19 20">
    <name type="scientific">Geobacter soli</name>
    <dbReference type="NCBI Taxonomy" id="1510391"/>
    <lineage>
        <taxon>Bacteria</taxon>
        <taxon>Pseudomonadati</taxon>
        <taxon>Thermodesulfobacteriota</taxon>
        <taxon>Desulfuromonadia</taxon>
        <taxon>Geobacterales</taxon>
        <taxon>Geobacteraceae</taxon>
        <taxon>Geobacter</taxon>
    </lineage>
</organism>
<keyword evidence="16" id="KW-0175">Coiled coil</keyword>
<keyword evidence="10 19" id="KW-0418">Kinase</keyword>
<keyword evidence="8" id="KW-0808">Transferase</keyword>
<dbReference type="GO" id="GO:0046983">
    <property type="term" value="F:protein dimerization activity"/>
    <property type="evidence" value="ECO:0007669"/>
    <property type="project" value="InterPro"/>
</dbReference>
<evidence type="ECO:0000256" key="13">
    <source>
        <dbReference type="ARBA" id="ARBA00023014"/>
    </source>
</evidence>
<evidence type="ECO:0000256" key="14">
    <source>
        <dbReference type="ARBA" id="ARBA00024827"/>
    </source>
</evidence>
<reference evidence="19 20" key="1">
    <citation type="submission" date="2015-01" db="EMBL/GenBank/DDBJ databases">
        <title>Genome sequence of the anaerobic bacterium Geobacter soli GSS01, a dissimilatory Fe(III) reducer from soil.</title>
        <authorList>
            <person name="Yang G."/>
            <person name="Zhou S."/>
        </authorList>
    </citation>
    <scope>NUCLEOTIDE SEQUENCE [LARGE SCALE GENOMIC DNA]</scope>
    <source>
        <strain evidence="19 20">GSS01</strain>
    </source>
</reference>
<dbReference type="Gene3D" id="1.20.5.1930">
    <property type="match status" value="1"/>
</dbReference>
<feature type="domain" description="Histidine kinase" evidence="17">
    <location>
        <begin position="256"/>
        <end position="347"/>
    </location>
</feature>
<keyword evidence="12" id="KW-0902">Two-component regulatory system</keyword>
<feature type="domain" description="PAC" evidence="18">
    <location>
        <begin position="72"/>
        <end position="127"/>
    </location>
</feature>
<evidence type="ECO:0000256" key="11">
    <source>
        <dbReference type="ARBA" id="ARBA00023004"/>
    </source>
</evidence>
<evidence type="ECO:0000256" key="10">
    <source>
        <dbReference type="ARBA" id="ARBA00022777"/>
    </source>
</evidence>
<dbReference type="PANTHER" id="PTHR24421:SF58">
    <property type="entry name" value="SIGNAL TRANSDUCTION HISTIDINE-PROTEIN KINASE_PHOSPHATASE UHPB"/>
    <property type="match status" value="1"/>
</dbReference>
<keyword evidence="20" id="KW-1185">Reference proteome</keyword>
<gene>
    <name evidence="19" type="ORF">SE37_01230</name>
</gene>
<dbReference type="GO" id="GO:0016020">
    <property type="term" value="C:membrane"/>
    <property type="evidence" value="ECO:0007669"/>
    <property type="project" value="InterPro"/>
</dbReference>
<dbReference type="InterPro" id="IPR005467">
    <property type="entry name" value="His_kinase_dom"/>
</dbReference>
<dbReference type="GO" id="GO:0000155">
    <property type="term" value="F:phosphorelay sensor kinase activity"/>
    <property type="evidence" value="ECO:0007669"/>
    <property type="project" value="InterPro"/>
</dbReference>
<evidence type="ECO:0000256" key="1">
    <source>
        <dbReference type="ARBA" id="ARBA00000085"/>
    </source>
</evidence>
<accession>A0A0C1TKK2</accession>
<evidence type="ECO:0000256" key="9">
    <source>
        <dbReference type="ARBA" id="ARBA00022723"/>
    </source>
</evidence>
<evidence type="ECO:0000256" key="16">
    <source>
        <dbReference type="SAM" id="Coils"/>
    </source>
</evidence>
<dbReference type="SUPFAM" id="SSF55785">
    <property type="entry name" value="PYP-like sensor domain (PAS domain)"/>
    <property type="match status" value="1"/>
</dbReference>
<dbReference type="Pfam" id="PF08448">
    <property type="entry name" value="PAS_4"/>
    <property type="match status" value="1"/>
</dbReference>
<evidence type="ECO:0000256" key="5">
    <source>
        <dbReference type="ARBA" id="ARBA00017322"/>
    </source>
</evidence>
<dbReference type="EMBL" id="JXBL01000001">
    <property type="protein sequence ID" value="KIE41349.1"/>
    <property type="molecule type" value="Genomic_DNA"/>
</dbReference>
<evidence type="ECO:0000313" key="19">
    <source>
        <dbReference type="EMBL" id="KIE41349.1"/>
    </source>
</evidence>
<proteinExistence type="predicted"/>
<dbReference type="Gene3D" id="3.30.565.10">
    <property type="entry name" value="Histidine kinase-like ATPase, C-terminal domain"/>
    <property type="match status" value="1"/>
</dbReference>
<keyword evidence="7" id="KW-0963">Cytoplasm</keyword>
<name>A0A0C1TKK2_9BACT</name>
<dbReference type="GO" id="GO:0046872">
    <property type="term" value="F:metal ion binding"/>
    <property type="evidence" value="ECO:0007669"/>
    <property type="project" value="UniProtKB-KW"/>
</dbReference>
<dbReference type="EC" id="2.7.13.3" evidence="4"/>
<comment type="subcellular location">
    <subcellularLocation>
        <location evidence="3">Cytoplasm</location>
    </subcellularLocation>
</comment>
<dbReference type="PROSITE" id="PS50109">
    <property type="entry name" value="HIS_KIN"/>
    <property type="match status" value="1"/>
</dbReference>
<evidence type="ECO:0000256" key="8">
    <source>
        <dbReference type="ARBA" id="ARBA00022679"/>
    </source>
</evidence>
<keyword evidence="9" id="KW-0479">Metal-binding</keyword>
<dbReference type="PANTHER" id="PTHR24421">
    <property type="entry name" value="NITRATE/NITRITE SENSOR PROTEIN NARX-RELATED"/>
    <property type="match status" value="1"/>
</dbReference>
<comment type="caution">
    <text evidence="19">The sequence shown here is derived from an EMBL/GenBank/DDBJ whole genome shotgun (WGS) entry which is preliminary data.</text>
</comment>
<evidence type="ECO:0000256" key="3">
    <source>
        <dbReference type="ARBA" id="ARBA00004496"/>
    </source>
</evidence>
<dbReference type="InterPro" id="IPR004358">
    <property type="entry name" value="Sig_transdc_His_kin-like_C"/>
</dbReference>
<evidence type="ECO:0000256" key="7">
    <source>
        <dbReference type="ARBA" id="ARBA00022490"/>
    </source>
</evidence>
<keyword evidence="11" id="KW-0408">Iron</keyword>
<dbReference type="InterPro" id="IPR035965">
    <property type="entry name" value="PAS-like_dom_sf"/>
</dbReference>
<evidence type="ECO:0000256" key="15">
    <source>
        <dbReference type="ARBA" id="ARBA00030800"/>
    </source>
</evidence>
<dbReference type="InterPro" id="IPR036890">
    <property type="entry name" value="HATPase_C_sf"/>
</dbReference>
<dbReference type="PRINTS" id="PR00344">
    <property type="entry name" value="BCTRLSENSOR"/>
</dbReference>
<evidence type="ECO:0000256" key="6">
    <source>
        <dbReference type="ARBA" id="ARBA00022485"/>
    </source>
</evidence>
<dbReference type="SMART" id="SM00387">
    <property type="entry name" value="HATPase_c"/>
    <property type="match status" value="1"/>
</dbReference>
<dbReference type="InterPro" id="IPR003594">
    <property type="entry name" value="HATPase_dom"/>
</dbReference>
<evidence type="ECO:0000256" key="2">
    <source>
        <dbReference type="ARBA" id="ARBA00001966"/>
    </source>
</evidence>
<dbReference type="InterPro" id="IPR050482">
    <property type="entry name" value="Sensor_HK_TwoCompSys"/>
</dbReference>
<feature type="coiled-coil region" evidence="16">
    <location>
        <begin position="118"/>
        <end position="145"/>
    </location>
</feature>
<dbReference type="SUPFAM" id="SSF55874">
    <property type="entry name" value="ATPase domain of HSP90 chaperone/DNA topoisomerase II/histidine kinase"/>
    <property type="match status" value="1"/>
</dbReference>
<dbReference type="Proteomes" id="UP000031433">
    <property type="component" value="Unassembled WGS sequence"/>
</dbReference>
<sequence length="361" mass="39337">MMSVLRENMFNLFMQHLPGISFIKDLAGHYLYVNDQWKRLVSPDPAEAQPGGADGNACARQFEENGQRAIAEAAGIQTVETVQAEDGAHHWIMSEFPIRDEQGEVVLLGGIGFDITRRLRLEEELNIYREQLASLAVELAVAEDRERSRIAGELHDQVGQNLFLAGLKLGSLRSASLAEDDRRVLEEIRQLVSGALQDIRSLTCQLRPPLLAHGGLVAALCWLGEQFREDFGLQVEVFDDQQEKPLSHEVSSTVFQVVRELLLNIAKHASAPRAAISVTTESGAITITVEDGGVGFDVSSVSRNCGKSGGFGLFNARQKIEYLGGVLTVQSEPGRGTRTVIRLPLRGEGGSTTLGAQRGAP</sequence>
<protein>
    <recommendedName>
        <fullName evidence="5">Oxygen sensor histidine kinase NreB</fullName>
        <ecNumber evidence="4">2.7.13.3</ecNumber>
    </recommendedName>
    <alternativeName>
        <fullName evidence="15">Nitrogen regulation protein B</fullName>
    </alternativeName>
</protein>
<comment type="catalytic activity">
    <reaction evidence="1">
        <text>ATP + protein L-histidine = ADP + protein N-phospho-L-histidine.</text>
        <dbReference type="EC" id="2.7.13.3"/>
    </reaction>
</comment>
<evidence type="ECO:0000259" key="18">
    <source>
        <dbReference type="PROSITE" id="PS50113"/>
    </source>
</evidence>
<evidence type="ECO:0000256" key="12">
    <source>
        <dbReference type="ARBA" id="ARBA00023012"/>
    </source>
</evidence>
<dbReference type="Gene3D" id="3.30.450.20">
    <property type="entry name" value="PAS domain"/>
    <property type="match status" value="1"/>
</dbReference>
<dbReference type="CDD" id="cd16917">
    <property type="entry name" value="HATPase_UhpB-NarQ-NarX-like"/>
    <property type="match status" value="1"/>
</dbReference>
<evidence type="ECO:0000259" key="17">
    <source>
        <dbReference type="PROSITE" id="PS50109"/>
    </source>
</evidence>
<dbReference type="AlphaFoldDB" id="A0A0C1TKK2"/>
<dbReference type="GO" id="GO:0051539">
    <property type="term" value="F:4 iron, 4 sulfur cluster binding"/>
    <property type="evidence" value="ECO:0007669"/>
    <property type="project" value="UniProtKB-KW"/>
</dbReference>
<evidence type="ECO:0000313" key="20">
    <source>
        <dbReference type="Proteomes" id="UP000031433"/>
    </source>
</evidence>
<dbReference type="InterPro" id="IPR013656">
    <property type="entry name" value="PAS_4"/>
</dbReference>
<dbReference type="Pfam" id="PF02518">
    <property type="entry name" value="HATPase_c"/>
    <property type="match status" value="1"/>
</dbReference>
<keyword evidence="13" id="KW-0411">Iron-sulfur</keyword>
<dbReference type="Pfam" id="PF07730">
    <property type="entry name" value="HisKA_3"/>
    <property type="match status" value="1"/>
</dbReference>
<dbReference type="InterPro" id="IPR000700">
    <property type="entry name" value="PAS-assoc_C"/>
</dbReference>